<proteinExistence type="predicted"/>
<dbReference type="Proteomes" id="UP000188605">
    <property type="component" value="Unassembled WGS sequence"/>
</dbReference>
<evidence type="ECO:0000313" key="2">
    <source>
        <dbReference type="Proteomes" id="UP000188605"/>
    </source>
</evidence>
<dbReference type="EMBL" id="LJDB01000064">
    <property type="protein sequence ID" value="ONI39480.1"/>
    <property type="molecule type" value="Genomic_DNA"/>
</dbReference>
<gene>
    <name evidence="1" type="ORF">AN396_08745</name>
</gene>
<reference evidence="1" key="1">
    <citation type="submission" date="2016-08" db="EMBL/GenBank/DDBJ databases">
        <authorList>
            <person name="Ngugi D.K."/>
            <person name="Miyake S."/>
            <person name="Stingl U."/>
        </authorList>
    </citation>
    <scope>NUCLEOTIDE SEQUENCE</scope>
    <source>
        <strain evidence="1">SCG-B11WGA-EpuloA1</strain>
    </source>
</reference>
<keyword evidence="2" id="KW-1185">Reference proteome</keyword>
<evidence type="ECO:0000313" key="1">
    <source>
        <dbReference type="EMBL" id="ONI39480.1"/>
    </source>
</evidence>
<accession>A0ACC8XAS1</accession>
<comment type="caution">
    <text evidence="1">The sequence shown here is derived from an EMBL/GenBank/DDBJ whole genome shotgun (WGS) entry which is preliminary data.</text>
</comment>
<sequence length="96" mass="10837">MTFSNYGRNSDGNVFFADCTGSGIKPYFVSIDLTDVNNPISRCNCPSRKLPCKHSIGLLIEVRNKPSTEWPVKELPENLAKQVSKRNMNATRFRKS</sequence>
<organism evidence="1 2">
    <name type="scientific">Candidatus Epulonipiscium fishelsonii</name>
    <dbReference type="NCBI Taxonomy" id="77094"/>
    <lineage>
        <taxon>Bacteria</taxon>
        <taxon>Bacillati</taxon>
        <taxon>Bacillota</taxon>
        <taxon>Clostridia</taxon>
        <taxon>Lachnospirales</taxon>
        <taxon>Lachnospiraceae</taxon>
        <taxon>Candidatus Epulonipiscium</taxon>
    </lineage>
</organism>
<name>A0ACC8XAS1_9FIRM</name>
<protein>
    <submittedName>
        <fullName evidence="1">Uncharacterized protein</fullName>
    </submittedName>
</protein>